<evidence type="ECO:0000256" key="1">
    <source>
        <dbReference type="SAM" id="Phobius"/>
    </source>
</evidence>
<proteinExistence type="predicted"/>
<dbReference type="EMBL" id="JSYN01000006">
    <property type="protein sequence ID" value="KIA95169.1"/>
    <property type="molecule type" value="Genomic_DNA"/>
</dbReference>
<organism evidence="2 3">
    <name type="scientific">Pedobacter kyungheensis</name>
    <dbReference type="NCBI Taxonomy" id="1069985"/>
    <lineage>
        <taxon>Bacteria</taxon>
        <taxon>Pseudomonadati</taxon>
        <taxon>Bacteroidota</taxon>
        <taxon>Sphingobacteriia</taxon>
        <taxon>Sphingobacteriales</taxon>
        <taxon>Sphingobacteriaceae</taxon>
        <taxon>Pedobacter</taxon>
    </lineage>
</organism>
<keyword evidence="1" id="KW-0812">Transmembrane</keyword>
<dbReference type="Proteomes" id="UP000031246">
    <property type="component" value="Unassembled WGS sequence"/>
</dbReference>
<feature type="transmembrane region" description="Helical" evidence="1">
    <location>
        <begin position="96"/>
        <end position="118"/>
    </location>
</feature>
<gene>
    <name evidence="2" type="ORF">OC25_07535</name>
</gene>
<evidence type="ECO:0000313" key="2">
    <source>
        <dbReference type="EMBL" id="KIA95169.1"/>
    </source>
</evidence>
<keyword evidence="3" id="KW-1185">Reference proteome</keyword>
<dbReference type="RefSeq" id="WP_039473688.1">
    <property type="nucleotide sequence ID" value="NZ_JSYN01000006.1"/>
</dbReference>
<dbReference type="AlphaFoldDB" id="A0A0C1G4W6"/>
<comment type="caution">
    <text evidence="2">The sequence shown here is derived from an EMBL/GenBank/DDBJ whole genome shotgun (WGS) entry which is preliminary data.</text>
</comment>
<reference evidence="2 3" key="1">
    <citation type="submission" date="2014-10" db="EMBL/GenBank/DDBJ databases">
        <title>Pedobacter Kyungheensis.</title>
        <authorList>
            <person name="Anderson B.M."/>
            <person name="Newman J.D."/>
        </authorList>
    </citation>
    <scope>NUCLEOTIDE SEQUENCE [LARGE SCALE GENOMIC DNA]</scope>
    <source>
        <strain evidence="2 3">KACC 16221</strain>
    </source>
</reference>
<dbReference type="OrthoDB" id="769779at2"/>
<accession>A0A0C1G4W6</accession>
<keyword evidence="1" id="KW-1133">Transmembrane helix</keyword>
<name>A0A0C1G4W6_9SPHI</name>
<keyword evidence="1" id="KW-0472">Membrane</keyword>
<protein>
    <submittedName>
        <fullName evidence="2">Uncharacterized protein</fullName>
    </submittedName>
</protein>
<sequence length="120" mass="14291">MSEEQQQIETILKTQKIHAERIKLLEARVPEYPKLRVPDYTSDLQMLRQSIERFLASNHQKNMDDTMLQIREIVSHIPNTINVKNHHHFAKATKRVVIAFLVLITCLAFTIWLAYYFYKH</sequence>
<evidence type="ECO:0000313" key="3">
    <source>
        <dbReference type="Proteomes" id="UP000031246"/>
    </source>
</evidence>